<dbReference type="GO" id="GO:0005886">
    <property type="term" value="C:plasma membrane"/>
    <property type="evidence" value="ECO:0007669"/>
    <property type="project" value="UniProtKB-SubCell"/>
</dbReference>
<evidence type="ECO:0000256" key="6">
    <source>
        <dbReference type="ARBA" id="ARBA00023136"/>
    </source>
</evidence>
<dbReference type="PANTHER" id="PTHR37937:SF1">
    <property type="entry name" value="CONJUGATIVE TRANSFER: DNA TRANSPORT"/>
    <property type="match status" value="1"/>
</dbReference>
<evidence type="ECO:0000256" key="2">
    <source>
        <dbReference type="ARBA" id="ARBA00008806"/>
    </source>
</evidence>
<gene>
    <name evidence="7" type="ordered locus">MGMSRv2__3780</name>
</gene>
<evidence type="ECO:0000256" key="1">
    <source>
        <dbReference type="ARBA" id="ARBA00004651"/>
    </source>
</evidence>
<dbReference type="HOGENOM" id="CLU_530781_0_0_5"/>
<comment type="similarity">
    <text evidence="2">Belongs to the VirD4/TraG family.</text>
</comment>
<dbReference type="STRING" id="1430440.MGMSRv2__3780"/>
<accession>V6F642</accession>
<dbReference type="Gene3D" id="3.40.50.300">
    <property type="entry name" value="P-loop containing nucleotide triphosphate hydrolases"/>
    <property type="match status" value="1"/>
</dbReference>
<dbReference type="CDD" id="cd01127">
    <property type="entry name" value="TrwB_TraG_TraD_VirD4"/>
    <property type="match status" value="2"/>
</dbReference>
<comment type="subcellular location">
    <subcellularLocation>
        <location evidence="1">Cell membrane</location>
        <topology evidence="1">Multi-pass membrane protein</topology>
    </subcellularLocation>
</comment>
<keyword evidence="8" id="KW-1185">Reference proteome</keyword>
<reference evidence="7 8" key="1">
    <citation type="journal article" date="2014" name="Genome Announc.">
        <title>Complete genome sequence of Magnetospirillum gryphiswaldense MSR-1.</title>
        <authorList>
            <person name="Wang X."/>
            <person name="Wang Q."/>
            <person name="Zhang W."/>
            <person name="Wang Y."/>
            <person name="Li L."/>
            <person name="Wen T."/>
            <person name="Zhang T."/>
            <person name="Zhang Y."/>
            <person name="Xu J."/>
            <person name="Hu J."/>
            <person name="Li S."/>
            <person name="Liu L."/>
            <person name="Liu J."/>
            <person name="Jiang W."/>
            <person name="Tian J."/>
            <person name="Li Y."/>
            <person name="Schuler D."/>
            <person name="Wang L."/>
            <person name="Li J."/>
        </authorList>
    </citation>
    <scope>NUCLEOTIDE SEQUENCE [LARGE SCALE GENOMIC DNA]</scope>
    <source>
        <strain evidence="8">DSM 6361 / JCM 21280 / NBRC 15271 / MSR-1</strain>
    </source>
</reference>
<evidence type="ECO:0000256" key="5">
    <source>
        <dbReference type="ARBA" id="ARBA00022989"/>
    </source>
</evidence>
<keyword evidence="6" id="KW-0472">Membrane</keyword>
<protein>
    <submittedName>
        <fullName evidence="7">TraG/TraD family protein</fullName>
    </submittedName>
</protein>
<proteinExistence type="inferred from homology"/>
<dbReference type="InterPro" id="IPR051539">
    <property type="entry name" value="T4SS-coupling_protein"/>
</dbReference>
<evidence type="ECO:0000313" key="8">
    <source>
        <dbReference type="Proteomes" id="UP000018922"/>
    </source>
</evidence>
<name>V6F642_MAGGM</name>
<evidence type="ECO:0000256" key="3">
    <source>
        <dbReference type="ARBA" id="ARBA00022475"/>
    </source>
</evidence>
<keyword evidence="3" id="KW-1003">Cell membrane</keyword>
<dbReference type="EMBL" id="HG794546">
    <property type="protein sequence ID" value="CDL00995.1"/>
    <property type="molecule type" value="Genomic_DNA"/>
</dbReference>
<sequence>MNDKVSSVPGLFLGSRLPPLTAPMGFGRHHHCHDERGGDIVYTSDAPLVTIAPTGSGKTTGAVIPSLLTWPGPAVVVDPKGEVCAVTAAARRRMGQKVLRIDPFGIADAAEAQCASLNPLDLIDDSPNATDEAVALSQSLTPASISSDPFWDISARQIMTGALLWVALHAPPHLKSIDTVQRLFAQGNEGLAAFLGAMKIERKFDGRIAESANQLLSLPDKTFGSVLSSIRAALNFLSSPGTRAGISSGNAVDLADLTGGAPMTLYLVLPPDKLDSHSKLLRVWMTTIIRTLAMRKHRPPMPTLLMVDEAAQLGPLDELRVAITLLRGQGVQVWTHWQSLAQIQHLYPDWRTLIENAGIIQAFGAATAMSAAAIQSVTGYEGEILGLRHDEQILSMAGLPAIRARRPNYLTDLRYQGQFRPNPLFAPQIG</sequence>
<organism evidence="7 8">
    <name type="scientific">Magnetospirillum gryphiswaldense (strain DSM 6361 / JCM 21280 / NBRC 15271 / MSR-1)</name>
    <dbReference type="NCBI Taxonomy" id="431944"/>
    <lineage>
        <taxon>Bacteria</taxon>
        <taxon>Pseudomonadati</taxon>
        <taxon>Pseudomonadota</taxon>
        <taxon>Alphaproteobacteria</taxon>
        <taxon>Rhodospirillales</taxon>
        <taxon>Rhodospirillaceae</taxon>
        <taxon>Magnetospirillum</taxon>
    </lineage>
</organism>
<dbReference type="Pfam" id="PF02534">
    <property type="entry name" value="T4SS-DNA_transf"/>
    <property type="match status" value="1"/>
</dbReference>
<dbReference type="PANTHER" id="PTHR37937">
    <property type="entry name" value="CONJUGATIVE TRANSFER: DNA TRANSPORT"/>
    <property type="match status" value="1"/>
</dbReference>
<keyword evidence="4" id="KW-0812">Transmembrane</keyword>
<dbReference type="SUPFAM" id="SSF52540">
    <property type="entry name" value="P-loop containing nucleoside triphosphate hydrolases"/>
    <property type="match status" value="1"/>
</dbReference>
<dbReference type="InterPro" id="IPR027417">
    <property type="entry name" value="P-loop_NTPase"/>
</dbReference>
<keyword evidence="5" id="KW-1133">Transmembrane helix</keyword>
<evidence type="ECO:0000256" key="4">
    <source>
        <dbReference type="ARBA" id="ARBA00022692"/>
    </source>
</evidence>
<dbReference type="Proteomes" id="UP000018922">
    <property type="component" value="Chromosome I"/>
</dbReference>
<dbReference type="KEGG" id="mgy:MGMSRv2__3780"/>
<dbReference type="eggNOG" id="COG3505">
    <property type="taxonomic scope" value="Bacteria"/>
</dbReference>
<evidence type="ECO:0000313" key="7">
    <source>
        <dbReference type="EMBL" id="CDL00995.1"/>
    </source>
</evidence>
<dbReference type="InterPro" id="IPR003688">
    <property type="entry name" value="TraG/VirD4"/>
</dbReference>
<dbReference type="AlphaFoldDB" id="V6F642"/>